<evidence type="ECO:0000313" key="2">
    <source>
        <dbReference type="Proteomes" id="UP001652432"/>
    </source>
</evidence>
<dbReference type="InterPro" id="IPR001087">
    <property type="entry name" value="GDSL"/>
</dbReference>
<evidence type="ECO:0000313" key="1">
    <source>
        <dbReference type="EMBL" id="MCU6743205.1"/>
    </source>
</evidence>
<comment type="caution">
    <text evidence="1">The sequence shown here is derived from an EMBL/GenBank/DDBJ whole genome shotgun (WGS) entry which is preliminary data.</text>
</comment>
<dbReference type="GO" id="GO:0016787">
    <property type="term" value="F:hydrolase activity"/>
    <property type="evidence" value="ECO:0007669"/>
    <property type="project" value="UniProtKB-KW"/>
</dbReference>
<accession>A0ABT2SYY0</accession>
<dbReference type="RefSeq" id="WP_262572684.1">
    <property type="nucleotide sequence ID" value="NZ_JAOQKJ010000001.1"/>
</dbReference>
<name>A0ABT2SYY0_9FIRM</name>
<keyword evidence="2" id="KW-1185">Reference proteome</keyword>
<reference evidence="1 2" key="1">
    <citation type="journal article" date="2021" name="ISME Commun">
        <title>Automated analysis of genomic sequences facilitates high-throughput and comprehensive description of bacteria.</title>
        <authorList>
            <person name="Hitch T.C.A."/>
        </authorList>
    </citation>
    <scope>NUCLEOTIDE SEQUENCE [LARGE SCALE GENOMIC DNA]</scope>
    <source>
        <strain evidence="1 2">Sanger_18</strain>
    </source>
</reference>
<dbReference type="InterPro" id="IPR036514">
    <property type="entry name" value="SGNH_hydro_sf"/>
</dbReference>
<dbReference type="Pfam" id="PF00657">
    <property type="entry name" value="Lipase_GDSL"/>
    <property type="match status" value="1"/>
</dbReference>
<dbReference type="Gene3D" id="2.60.120.260">
    <property type="entry name" value="Galactose-binding domain-like"/>
    <property type="match status" value="1"/>
</dbReference>
<protein>
    <submittedName>
        <fullName evidence="1">SGNH/GDSL hydrolase family protein</fullName>
    </submittedName>
</protein>
<proteinExistence type="predicted"/>
<dbReference type="InterPro" id="IPR037461">
    <property type="entry name" value="CtCE2-like_dom"/>
</dbReference>
<sequence>MKKNENLKSLSLNEIEYYKVHGRNISGQCPLPLFFNGSGIEVNVTGSELWIDLEVDCDFHEPWIYTALNNSFMSRQMLLPGSYSICLFRNMSPDSVKNMKFMRELQSMTEDDDCHILVKGFQTDGFFLPTSEKRYKIEFIGDSITSGEGTYGAKEDTDWLAMYMSSSRNYAVMTANALNADYHLFSQGGWGVYCGWDNDTRHNIPSRYEALCGLCGGEFNESLGVSKPYDFRSWVPDAIVVNLGTNDASAFEQPPFTIPETGEVCKQRKNPDGTYNREDLLKFEQAVIDFLKILRKHNESSHIVWAYGMLGYDLTLAITEAMNTYRNETGDSNVAFLQLPDSTPDNLGAHAHPGPASHERAAAVLTEYFKKKWEV</sequence>
<dbReference type="CDD" id="cd01831">
    <property type="entry name" value="Endoglucanase_E_like"/>
    <property type="match status" value="1"/>
</dbReference>
<dbReference type="Proteomes" id="UP001652432">
    <property type="component" value="Unassembled WGS sequence"/>
</dbReference>
<gene>
    <name evidence="1" type="ORF">OCV77_01565</name>
</gene>
<dbReference type="InterPro" id="IPR052762">
    <property type="entry name" value="PCW_deacetylase/CE"/>
</dbReference>
<dbReference type="EMBL" id="JAOQKJ010000001">
    <property type="protein sequence ID" value="MCU6743205.1"/>
    <property type="molecule type" value="Genomic_DNA"/>
</dbReference>
<dbReference type="PANTHER" id="PTHR37834">
    <property type="entry name" value="GDSL-LIKE LIPASE/ACYLHYDROLASE DOMAIN PROTEIN (AFU_ORTHOLOGUE AFUA_2G00620)"/>
    <property type="match status" value="1"/>
</dbReference>
<dbReference type="SUPFAM" id="SSF52266">
    <property type="entry name" value="SGNH hydrolase"/>
    <property type="match status" value="1"/>
</dbReference>
<dbReference type="Gene3D" id="3.40.50.1110">
    <property type="entry name" value="SGNH hydrolase"/>
    <property type="match status" value="1"/>
</dbReference>
<dbReference type="PANTHER" id="PTHR37834:SF2">
    <property type="entry name" value="ESTERASE, SGNH HYDROLASE-TYPE"/>
    <property type="match status" value="1"/>
</dbReference>
<keyword evidence="1" id="KW-0378">Hydrolase</keyword>
<organism evidence="1 2">
    <name type="scientific">Suilimivivens aceti</name>
    <dbReference type="NCBI Taxonomy" id="2981774"/>
    <lineage>
        <taxon>Bacteria</taxon>
        <taxon>Bacillati</taxon>
        <taxon>Bacillota</taxon>
        <taxon>Clostridia</taxon>
        <taxon>Lachnospirales</taxon>
        <taxon>Lachnospiraceae</taxon>
        <taxon>Suilimivivens</taxon>
    </lineage>
</organism>